<dbReference type="Proteomes" id="UP000783686">
    <property type="component" value="Unassembled WGS sequence"/>
</dbReference>
<evidence type="ECO:0000313" key="1">
    <source>
        <dbReference type="EMBL" id="CAD5209789.1"/>
    </source>
</evidence>
<organism evidence="1 2">
    <name type="scientific">Bursaphelenchus okinawaensis</name>
    <dbReference type="NCBI Taxonomy" id="465554"/>
    <lineage>
        <taxon>Eukaryota</taxon>
        <taxon>Metazoa</taxon>
        <taxon>Ecdysozoa</taxon>
        <taxon>Nematoda</taxon>
        <taxon>Chromadorea</taxon>
        <taxon>Rhabditida</taxon>
        <taxon>Tylenchina</taxon>
        <taxon>Tylenchomorpha</taxon>
        <taxon>Aphelenchoidea</taxon>
        <taxon>Aphelenchoididae</taxon>
        <taxon>Bursaphelenchus</taxon>
    </lineage>
</organism>
<name>A0A811K3U2_9BILA</name>
<dbReference type="EMBL" id="CAJFCW020000002">
    <property type="protein sequence ID" value="CAG9090065.1"/>
    <property type="molecule type" value="Genomic_DNA"/>
</dbReference>
<gene>
    <name evidence="1" type="ORF">BOKJ2_LOCUS2863</name>
</gene>
<keyword evidence="2" id="KW-1185">Reference proteome</keyword>
<dbReference type="Proteomes" id="UP000614601">
    <property type="component" value="Unassembled WGS sequence"/>
</dbReference>
<dbReference type="AlphaFoldDB" id="A0A811K3U2"/>
<evidence type="ECO:0000313" key="2">
    <source>
        <dbReference type="Proteomes" id="UP000614601"/>
    </source>
</evidence>
<reference evidence="1" key="1">
    <citation type="submission" date="2020-09" db="EMBL/GenBank/DDBJ databases">
        <authorList>
            <person name="Kikuchi T."/>
        </authorList>
    </citation>
    <scope>NUCLEOTIDE SEQUENCE</scope>
    <source>
        <strain evidence="1">SH1</strain>
    </source>
</reference>
<dbReference type="EMBL" id="CAJFDH010000002">
    <property type="protein sequence ID" value="CAD5209789.1"/>
    <property type="molecule type" value="Genomic_DNA"/>
</dbReference>
<accession>A0A811K3U2</accession>
<protein>
    <submittedName>
        <fullName evidence="1">Uncharacterized protein</fullName>
    </submittedName>
</protein>
<comment type="caution">
    <text evidence="1">The sequence shown here is derived from an EMBL/GenBank/DDBJ whole genome shotgun (WGS) entry which is preliminary data.</text>
</comment>
<sequence>MSESIIKNIFVYEKSAWDSDYEYDGVSDTEEELKRFFEEWKKPVEAQPAEESDSDLEDEALRHKEKIQNMERRTRRNVELKKSIWHSTPSSALIWYLRALQADVEHHTYDKENAMKDEYGFSNCCLQPAPIELETAAETIRSLTRQNPSLLKRLNYQFNFYCNE</sequence>
<proteinExistence type="predicted"/>